<keyword evidence="4" id="KW-0413">Isomerase</keyword>
<keyword evidence="8" id="KW-1185">Reference proteome</keyword>
<dbReference type="RefSeq" id="WP_119380734.1">
    <property type="nucleotide sequence ID" value="NZ_QWGB01000014.1"/>
</dbReference>
<protein>
    <submittedName>
        <fullName evidence="7">Methylmalonyl-CoA mutase</fullName>
    </submittedName>
</protein>
<dbReference type="EMBL" id="QWGB01000014">
    <property type="protein sequence ID" value="RIJ20417.1"/>
    <property type="molecule type" value="Genomic_DNA"/>
</dbReference>
<dbReference type="PANTHER" id="PTHR48101">
    <property type="entry name" value="METHYLMALONYL-COA MUTASE, MITOCHONDRIAL-RELATED"/>
    <property type="match status" value="1"/>
</dbReference>
<evidence type="ECO:0000313" key="8">
    <source>
        <dbReference type="Proteomes" id="UP000265431"/>
    </source>
</evidence>
<dbReference type="OrthoDB" id="9762378at2"/>
<dbReference type="Proteomes" id="UP000265431">
    <property type="component" value="Unassembled WGS sequence"/>
</dbReference>
<sequence>MADGFLKLSGAFEEANEADWLDAVSKALKGGGVERLQRQTDDGLTIHPLYRESDFASASDPRGAPGQAPFLRGASAEPDAFLPWDIRQAFAHPDPEVTNAEILRDLERGVSSIELSIDCTGTDGVAVKDAETLSTALKGVRADMATIALDHRGQGSGTSVAGLLALWGEQQGGSDNLKFAFNIDPVGLLLRTGEIAGGIDAAFVRTAELSRLLCLRYPKATTLRADARPVHEAGGSEAQELGALMAHAVDTMRRLAAAGYDINAYPSQTVFTLAAGANYGLEIAKLRAARRLWARILEAMDLEIEPMTLQSVSSARMLTRYDPWVNMLRNTAACFAGAVGGADIVTVRAFNEALGVPEELGRRTARNTQIIAMEESGLGKIADPAGGAWFEETLADELAEAAWSVFQQIEAEGGLVQSLVDGKLQARIAETRDARFAAIAKRKQPLTGVSEFPLLDGEAAPVAEIKFESSATSVSGEGLHSFLKDLPDKSGAATKAEPLAPIRLARDFETLRDRASAHADRKGKPPAIFIATLGPLAEHNARADFARNLFAAGGVMGIDADKTPETPEVLADAFKASGCRIAVICGADKRYEDEAEAAAKALKDAGASRIFLAGKFEAPGIDNNIFMGCDAVDMLQIAQAELGVEKA</sequence>
<keyword evidence="5" id="KW-0170">Cobalt</keyword>
<dbReference type="GO" id="GO:0046872">
    <property type="term" value="F:metal ion binding"/>
    <property type="evidence" value="ECO:0007669"/>
    <property type="project" value="InterPro"/>
</dbReference>
<dbReference type="AlphaFoldDB" id="A0A399QSC8"/>
<dbReference type="InterPro" id="IPR016176">
    <property type="entry name" value="Cbl-dep_enz_cat"/>
</dbReference>
<evidence type="ECO:0000256" key="5">
    <source>
        <dbReference type="ARBA" id="ARBA00023285"/>
    </source>
</evidence>
<dbReference type="CDD" id="cd03677">
    <property type="entry name" value="MM_CoA_mutase_beta"/>
    <property type="match status" value="1"/>
</dbReference>
<dbReference type="Pfam" id="PF01642">
    <property type="entry name" value="MM_CoA_mutase"/>
    <property type="match status" value="1"/>
</dbReference>
<evidence type="ECO:0000313" key="7">
    <source>
        <dbReference type="EMBL" id="RIJ20417.1"/>
    </source>
</evidence>
<dbReference type="SUPFAM" id="SSF52242">
    <property type="entry name" value="Cobalamin (vitamin B12)-binding domain"/>
    <property type="match status" value="1"/>
</dbReference>
<comment type="similarity">
    <text evidence="2">Belongs to the methylmalonyl-CoA mutase family.</text>
</comment>
<evidence type="ECO:0000256" key="2">
    <source>
        <dbReference type="ARBA" id="ARBA00008465"/>
    </source>
</evidence>
<feature type="domain" description="Methylmalonyl-CoA mutase alpha/beta chain catalytic" evidence="6">
    <location>
        <begin position="40"/>
        <end position="455"/>
    </location>
</feature>
<dbReference type="GO" id="GO:0016866">
    <property type="term" value="F:intramolecular transferase activity"/>
    <property type="evidence" value="ECO:0007669"/>
    <property type="project" value="InterPro"/>
</dbReference>
<evidence type="ECO:0000256" key="1">
    <source>
        <dbReference type="ARBA" id="ARBA00001922"/>
    </source>
</evidence>
<comment type="caution">
    <text evidence="7">The sequence shown here is derived from an EMBL/GenBank/DDBJ whole genome shotgun (WGS) entry which is preliminary data.</text>
</comment>
<organism evidence="7 8">
    <name type="scientific">Henriciella barbarensis</name>
    <dbReference type="NCBI Taxonomy" id="86342"/>
    <lineage>
        <taxon>Bacteria</taxon>
        <taxon>Pseudomonadati</taxon>
        <taxon>Pseudomonadota</taxon>
        <taxon>Alphaproteobacteria</taxon>
        <taxon>Hyphomonadales</taxon>
        <taxon>Hyphomonadaceae</taxon>
        <taxon>Henriciella</taxon>
    </lineage>
</organism>
<evidence type="ECO:0000256" key="4">
    <source>
        <dbReference type="ARBA" id="ARBA00023235"/>
    </source>
</evidence>
<proteinExistence type="inferred from homology"/>
<reference evidence="7 8" key="1">
    <citation type="submission" date="2018-08" db="EMBL/GenBank/DDBJ databases">
        <title>Henriciella mobilis sp. nov., isolated from seawater.</title>
        <authorList>
            <person name="Cheng H."/>
            <person name="Wu Y.-H."/>
            <person name="Xu X.-W."/>
            <person name="Guo L.-L."/>
        </authorList>
    </citation>
    <scope>NUCLEOTIDE SEQUENCE [LARGE SCALE GENOMIC DNA]</scope>
    <source>
        <strain evidence="7 8">CCUG66934</strain>
    </source>
</reference>
<accession>A0A399QSC8</accession>
<gene>
    <name evidence="7" type="ORF">D1224_14935</name>
</gene>
<dbReference type="InterPro" id="IPR036724">
    <property type="entry name" value="Cobalamin-bd_sf"/>
</dbReference>
<evidence type="ECO:0000259" key="6">
    <source>
        <dbReference type="Pfam" id="PF01642"/>
    </source>
</evidence>
<dbReference type="GO" id="GO:0031419">
    <property type="term" value="F:cobalamin binding"/>
    <property type="evidence" value="ECO:0007669"/>
    <property type="project" value="UniProtKB-KW"/>
</dbReference>
<comment type="cofactor">
    <cofactor evidence="1">
        <name>adenosylcob(III)alamin</name>
        <dbReference type="ChEBI" id="CHEBI:18408"/>
    </cofactor>
</comment>
<dbReference type="Gene3D" id="3.40.50.280">
    <property type="entry name" value="Cobalamin-binding domain"/>
    <property type="match status" value="1"/>
</dbReference>
<keyword evidence="3" id="KW-0846">Cobalamin</keyword>
<name>A0A399QSC8_9PROT</name>
<dbReference type="PANTHER" id="PTHR48101:SF4">
    <property type="entry name" value="METHYLMALONYL-COA MUTASE, MITOCHONDRIAL"/>
    <property type="match status" value="1"/>
</dbReference>
<dbReference type="Gene3D" id="3.20.20.240">
    <property type="entry name" value="Methylmalonyl-CoA mutase"/>
    <property type="match status" value="1"/>
</dbReference>
<dbReference type="InterPro" id="IPR006099">
    <property type="entry name" value="MeMalonylCoA_mutase_a/b_cat"/>
</dbReference>
<dbReference type="SUPFAM" id="SSF51703">
    <property type="entry name" value="Cobalamin (vitamin B12)-dependent enzymes"/>
    <property type="match status" value="1"/>
</dbReference>
<evidence type="ECO:0000256" key="3">
    <source>
        <dbReference type="ARBA" id="ARBA00022628"/>
    </source>
</evidence>